<dbReference type="EMBL" id="BSXT01003873">
    <property type="protein sequence ID" value="GMF55910.1"/>
    <property type="molecule type" value="Genomic_DNA"/>
</dbReference>
<evidence type="ECO:0000313" key="4">
    <source>
        <dbReference type="Proteomes" id="UP001165121"/>
    </source>
</evidence>
<proteinExistence type="predicted"/>
<evidence type="ECO:0000256" key="2">
    <source>
        <dbReference type="SAM" id="MobiDB-lite"/>
    </source>
</evidence>
<dbReference type="OrthoDB" id="162987at2759"/>
<feature type="coiled-coil region" evidence="1">
    <location>
        <begin position="76"/>
        <end position="103"/>
    </location>
</feature>
<feature type="region of interest" description="Disordered" evidence="2">
    <location>
        <begin position="40"/>
        <end position="66"/>
    </location>
</feature>
<dbReference type="AlphaFoldDB" id="A0A9W6Y4Y5"/>
<keyword evidence="4" id="KW-1185">Reference proteome</keyword>
<feature type="compositionally biased region" description="Polar residues" evidence="2">
    <location>
        <begin position="40"/>
        <end position="58"/>
    </location>
</feature>
<gene>
    <name evidence="3" type="ORF">Pfra01_002362200</name>
</gene>
<evidence type="ECO:0000313" key="3">
    <source>
        <dbReference type="EMBL" id="GMF55910.1"/>
    </source>
</evidence>
<keyword evidence="1" id="KW-0175">Coiled coil</keyword>
<accession>A0A9W6Y4Y5</accession>
<name>A0A9W6Y4Y5_9STRA</name>
<dbReference type="Proteomes" id="UP001165121">
    <property type="component" value="Unassembled WGS sequence"/>
</dbReference>
<evidence type="ECO:0000256" key="1">
    <source>
        <dbReference type="SAM" id="Coils"/>
    </source>
</evidence>
<comment type="caution">
    <text evidence="3">The sequence shown here is derived from an EMBL/GenBank/DDBJ whole genome shotgun (WGS) entry which is preliminary data.</text>
</comment>
<organism evidence="3 4">
    <name type="scientific">Phytophthora fragariaefolia</name>
    <dbReference type="NCBI Taxonomy" id="1490495"/>
    <lineage>
        <taxon>Eukaryota</taxon>
        <taxon>Sar</taxon>
        <taxon>Stramenopiles</taxon>
        <taxon>Oomycota</taxon>
        <taxon>Peronosporomycetes</taxon>
        <taxon>Peronosporales</taxon>
        <taxon>Peronosporaceae</taxon>
        <taxon>Phytophthora</taxon>
    </lineage>
</organism>
<sequence length="401" mass="45684">MPTEAALARTVAFLPTSAAHQTGTDIELVGSLLSKFAPQQVTPDTSTSSSVKSETQLAATGKTRREKEKIRKRVYHQRLKSEREILRKMVSDLSRQLEGLQNADNIRLVAKEGMVNSTWRDVALKQRGRRVQAETEQMQLFAMAKKQASIIKSLCEKLPSGELLSPGHVWGASPSINRPLFDESMYDSLIAGANACYAQIDEVLLKFYQDGVTTSEHRNPYTGEIEYFQHLNQFTEPYDYEPTNQTMWRLANLLHREQDRQEFHELGNENDTIVIRFRLLRTLTSGARVSVLQRYVQRRFQEARRTILVWKTLSEGEGVFHGINSEETGWLCLQPSNKEDSTLVRVCVRQVPLSYQTPRRCDSKAVAFHKVMQTSVSEDMQEISSALDKMLLDETLEGIDI</sequence>
<reference evidence="3" key="1">
    <citation type="submission" date="2023-04" db="EMBL/GenBank/DDBJ databases">
        <title>Phytophthora fragariaefolia NBRC 109709.</title>
        <authorList>
            <person name="Ichikawa N."/>
            <person name="Sato H."/>
            <person name="Tonouchi N."/>
        </authorList>
    </citation>
    <scope>NUCLEOTIDE SEQUENCE</scope>
    <source>
        <strain evidence="3">NBRC 109709</strain>
    </source>
</reference>
<protein>
    <submittedName>
        <fullName evidence="3">Unnamed protein product</fullName>
    </submittedName>
</protein>